<proteinExistence type="predicted"/>
<evidence type="ECO:0000313" key="1">
    <source>
        <dbReference type="EMBL" id="GFY12432.1"/>
    </source>
</evidence>
<protein>
    <submittedName>
        <fullName evidence="1">Uncharacterized protein</fullName>
    </submittedName>
</protein>
<dbReference type="EMBL" id="BMAU01021314">
    <property type="protein sequence ID" value="GFY12432.1"/>
    <property type="molecule type" value="Genomic_DNA"/>
</dbReference>
<keyword evidence="2" id="KW-1185">Reference proteome</keyword>
<dbReference type="AlphaFoldDB" id="A0A8X6SNT2"/>
<dbReference type="Proteomes" id="UP000887159">
    <property type="component" value="Unassembled WGS sequence"/>
</dbReference>
<evidence type="ECO:0000313" key="2">
    <source>
        <dbReference type="Proteomes" id="UP000887159"/>
    </source>
</evidence>
<comment type="caution">
    <text evidence="1">The sequence shown here is derived from an EMBL/GenBank/DDBJ whole genome shotgun (WGS) entry which is preliminary data.</text>
</comment>
<dbReference type="InterPro" id="IPR036397">
    <property type="entry name" value="RNaseH_sf"/>
</dbReference>
<dbReference type="Gene3D" id="3.30.420.10">
    <property type="entry name" value="Ribonuclease H-like superfamily/Ribonuclease H"/>
    <property type="match status" value="1"/>
</dbReference>
<dbReference type="GO" id="GO:0003676">
    <property type="term" value="F:nucleic acid binding"/>
    <property type="evidence" value="ECO:0007669"/>
    <property type="project" value="InterPro"/>
</dbReference>
<accession>A0A8X6SNT2</accession>
<reference evidence="1" key="1">
    <citation type="submission" date="2020-08" db="EMBL/GenBank/DDBJ databases">
        <title>Multicomponent nature underlies the extraordinary mechanical properties of spider dragline silk.</title>
        <authorList>
            <person name="Kono N."/>
            <person name="Nakamura H."/>
            <person name="Mori M."/>
            <person name="Yoshida Y."/>
            <person name="Ohtoshi R."/>
            <person name="Malay A.D."/>
            <person name="Moran D.A.P."/>
            <person name="Tomita M."/>
            <person name="Numata K."/>
            <person name="Arakawa K."/>
        </authorList>
    </citation>
    <scope>NUCLEOTIDE SEQUENCE</scope>
</reference>
<gene>
    <name evidence="1" type="ORF">TNCV_1798541</name>
</gene>
<organism evidence="1 2">
    <name type="scientific">Trichonephila clavipes</name>
    <name type="common">Golden silk orbweaver</name>
    <name type="synonym">Nephila clavipes</name>
    <dbReference type="NCBI Taxonomy" id="2585209"/>
    <lineage>
        <taxon>Eukaryota</taxon>
        <taxon>Metazoa</taxon>
        <taxon>Ecdysozoa</taxon>
        <taxon>Arthropoda</taxon>
        <taxon>Chelicerata</taxon>
        <taxon>Arachnida</taxon>
        <taxon>Araneae</taxon>
        <taxon>Araneomorphae</taxon>
        <taxon>Entelegynae</taxon>
        <taxon>Araneoidea</taxon>
        <taxon>Nephilidae</taxon>
        <taxon>Trichonephila</taxon>
    </lineage>
</organism>
<sequence>MEKKPGKVHMCFNGIKGFQGEGSVTKKINLLGAQGEKRSELGSDGGFLHQDNVSAPMALSVKQFLTSKNATVMGHPAYSPNWVP</sequence>
<name>A0A8X6SNT2_TRICX</name>